<feature type="region of interest" description="Disordered" evidence="1">
    <location>
        <begin position="1"/>
        <end position="26"/>
    </location>
</feature>
<accession>A0A1X6X2C9</accession>
<proteinExistence type="predicted"/>
<feature type="region of interest" description="Disordered" evidence="1">
    <location>
        <begin position="38"/>
        <end position="74"/>
    </location>
</feature>
<gene>
    <name evidence="2" type="ORF">FM110_08630</name>
</gene>
<evidence type="ECO:0000256" key="1">
    <source>
        <dbReference type="SAM" id="MobiDB-lite"/>
    </source>
</evidence>
<name>A0A1X6X2C9_9MICO</name>
<dbReference type="OrthoDB" id="4794309at2"/>
<protein>
    <submittedName>
        <fullName evidence="2">Uncharacterized protein</fullName>
    </submittedName>
</protein>
<dbReference type="RefSeq" id="WP_087104370.1">
    <property type="nucleotide sequence ID" value="NZ_FWFG01000069.1"/>
</dbReference>
<evidence type="ECO:0000313" key="3">
    <source>
        <dbReference type="Proteomes" id="UP000195981"/>
    </source>
</evidence>
<sequence>MSVDPNIDYMSHDPSDDETPSDDPRLREVQELEKRMRAALATKENPLHDDESTRDRLKQTRSGDAAEDSSSDEA</sequence>
<dbReference type="EMBL" id="FWFG01000069">
    <property type="protein sequence ID" value="SLM92632.1"/>
    <property type="molecule type" value="Genomic_DNA"/>
</dbReference>
<organism evidence="2 3">
    <name type="scientific">Brachybacterium nesterenkovii</name>
    <dbReference type="NCBI Taxonomy" id="47847"/>
    <lineage>
        <taxon>Bacteria</taxon>
        <taxon>Bacillati</taxon>
        <taxon>Actinomycetota</taxon>
        <taxon>Actinomycetes</taxon>
        <taxon>Micrococcales</taxon>
        <taxon>Dermabacteraceae</taxon>
        <taxon>Brachybacterium</taxon>
    </lineage>
</organism>
<keyword evidence="3" id="KW-1185">Reference proteome</keyword>
<feature type="compositionally biased region" description="Basic and acidic residues" evidence="1">
    <location>
        <begin position="45"/>
        <end position="58"/>
    </location>
</feature>
<evidence type="ECO:0000313" key="2">
    <source>
        <dbReference type="EMBL" id="SLM92632.1"/>
    </source>
</evidence>
<feature type="compositionally biased region" description="Acidic residues" evidence="1">
    <location>
        <begin position="65"/>
        <end position="74"/>
    </location>
</feature>
<reference evidence="2 3" key="1">
    <citation type="submission" date="2017-02" db="EMBL/GenBank/DDBJ databases">
        <authorList>
            <person name="Peterson S.W."/>
        </authorList>
    </citation>
    <scope>NUCLEOTIDE SEQUENCE [LARGE SCALE GENOMIC DNA]</scope>
    <source>
        <strain evidence="2 3">CIP104813</strain>
    </source>
</reference>
<dbReference type="AlphaFoldDB" id="A0A1X6X2C9"/>
<dbReference type="Proteomes" id="UP000195981">
    <property type="component" value="Unassembled WGS sequence"/>
</dbReference>